<accession>A0ACC0E512</accession>
<gene>
    <name evidence="1" type="ORF">MJO28_010634</name>
</gene>
<comment type="caution">
    <text evidence="1">The sequence shown here is derived from an EMBL/GenBank/DDBJ whole genome shotgun (WGS) entry which is preliminary data.</text>
</comment>
<name>A0ACC0E512_9BASI</name>
<sequence length="122" mass="13908">MAKSGHTTVPDPEDPTHYISKDVIKTQCTLNINQDSPHEEIQCPVVESIPDTQLFLNSGEKHRIDPETPTCILIENNKELSLLVKQTKWSNMTADEIEDIHFLTKTPTRLSHFYNSQEIGSY</sequence>
<dbReference type="EMBL" id="CM045874">
    <property type="protein sequence ID" value="KAI7944939.1"/>
    <property type="molecule type" value="Genomic_DNA"/>
</dbReference>
<keyword evidence="2" id="KW-1185">Reference proteome</keyword>
<reference evidence="1 2" key="3">
    <citation type="journal article" date="2022" name="Microbiol. Spectr.">
        <title>Folding features and dynamics of 3D genome architecture in plant fungal pathogens.</title>
        <authorList>
            <person name="Xia C."/>
        </authorList>
    </citation>
    <scope>NUCLEOTIDE SEQUENCE [LARGE SCALE GENOMIC DNA]</scope>
    <source>
        <strain evidence="1 2">93-210</strain>
    </source>
</reference>
<reference evidence="2" key="2">
    <citation type="journal article" date="2018" name="Mol. Plant Microbe Interact.">
        <title>Genome sequence resources for the wheat stripe rust pathogen (Puccinia striiformis f. sp. tritici) and the barley stripe rust pathogen (Puccinia striiformis f. sp. hordei).</title>
        <authorList>
            <person name="Xia C."/>
            <person name="Wang M."/>
            <person name="Yin C."/>
            <person name="Cornejo O.E."/>
            <person name="Hulbert S.H."/>
            <person name="Chen X."/>
        </authorList>
    </citation>
    <scope>NUCLEOTIDE SEQUENCE [LARGE SCALE GENOMIC DNA]</scope>
    <source>
        <strain evidence="2">93-210</strain>
    </source>
</reference>
<reference evidence="2" key="1">
    <citation type="journal article" date="2018" name="BMC Genomics">
        <title>Genomic insights into host adaptation between the wheat stripe rust pathogen (Puccinia striiformis f. sp. tritici) and the barley stripe rust pathogen (Puccinia striiformis f. sp. hordei).</title>
        <authorList>
            <person name="Xia C."/>
            <person name="Wang M."/>
            <person name="Yin C."/>
            <person name="Cornejo O.E."/>
            <person name="Hulbert S.H."/>
            <person name="Chen X."/>
        </authorList>
    </citation>
    <scope>NUCLEOTIDE SEQUENCE [LARGE SCALE GENOMIC DNA]</scope>
    <source>
        <strain evidence="2">93-210</strain>
    </source>
</reference>
<organism evidence="1 2">
    <name type="scientific">Puccinia striiformis f. sp. tritici</name>
    <dbReference type="NCBI Taxonomy" id="168172"/>
    <lineage>
        <taxon>Eukaryota</taxon>
        <taxon>Fungi</taxon>
        <taxon>Dikarya</taxon>
        <taxon>Basidiomycota</taxon>
        <taxon>Pucciniomycotina</taxon>
        <taxon>Pucciniomycetes</taxon>
        <taxon>Pucciniales</taxon>
        <taxon>Pucciniaceae</taxon>
        <taxon>Puccinia</taxon>
    </lineage>
</organism>
<dbReference type="Proteomes" id="UP001060170">
    <property type="component" value="Chromosome 10"/>
</dbReference>
<evidence type="ECO:0000313" key="2">
    <source>
        <dbReference type="Proteomes" id="UP001060170"/>
    </source>
</evidence>
<protein>
    <submittedName>
        <fullName evidence="1">Uncharacterized protein</fullName>
    </submittedName>
</protein>
<evidence type="ECO:0000313" key="1">
    <source>
        <dbReference type="EMBL" id="KAI7944939.1"/>
    </source>
</evidence>
<proteinExistence type="predicted"/>